<protein>
    <recommendedName>
        <fullName evidence="1">IrrE N-terminal-like domain-containing protein</fullName>
    </recommendedName>
</protein>
<dbReference type="PANTHER" id="PTHR43236">
    <property type="entry name" value="ANTITOXIN HIGA1"/>
    <property type="match status" value="1"/>
</dbReference>
<dbReference type="PANTHER" id="PTHR43236:SF2">
    <property type="entry name" value="BLL0069 PROTEIN"/>
    <property type="match status" value="1"/>
</dbReference>
<evidence type="ECO:0000313" key="3">
    <source>
        <dbReference type="Proteomes" id="UP000241848"/>
    </source>
</evidence>
<dbReference type="Pfam" id="PF06114">
    <property type="entry name" value="Peptidase_M78"/>
    <property type="match status" value="1"/>
</dbReference>
<name>A0A2T2WCF3_9FIRM</name>
<evidence type="ECO:0000313" key="2">
    <source>
        <dbReference type="EMBL" id="PSR19913.1"/>
    </source>
</evidence>
<sequence length="224" mass="25444">MTPTGRFPHRPYWTKQEMDDRCEGIIQDFLLDKHGEVVYPISTDDVTVLVEQYAELDSVADLSAEDTDDMEVQGETKFGSHPLVRIAAALWEPSRENRLRTTLTHELGHVIFHSDLIVQRDPNQLSWFDRDRTEAIQCLRAGIIHSTQTDWFEWQAGYASGSFLMPLTALRKMVLPLVGERRVSGRQGAMLVTTVARRFQVSIEAAHVRLDQLGYLGGVSLFES</sequence>
<accession>A0A2T2WCF3</accession>
<dbReference type="Proteomes" id="UP000241848">
    <property type="component" value="Unassembled WGS sequence"/>
</dbReference>
<evidence type="ECO:0000259" key="1">
    <source>
        <dbReference type="Pfam" id="PF06114"/>
    </source>
</evidence>
<proteinExistence type="predicted"/>
<comment type="caution">
    <text evidence="2">The sequence shown here is derived from an EMBL/GenBank/DDBJ whole genome shotgun (WGS) entry which is preliminary data.</text>
</comment>
<organism evidence="2 3">
    <name type="scientific">Sulfobacillus acidophilus</name>
    <dbReference type="NCBI Taxonomy" id="53633"/>
    <lineage>
        <taxon>Bacteria</taxon>
        <taxon>Bacillati</taxon>
        <taxon>Bacillota</taxon>
        <taxon>Clostridia</taxon>
        <taxon>Eubacteriales</taxon>
        <taxon>Clostridiales Family XVII. Incertae Sedis</taxon>
        <taxon>Sulfobacillus</taxon>
    </lineage>
</organism>
<reference evidence="2 3" key="1">
    <citation type="journal article" date="2014" name="BMC Genomics">
        <title>Comparison of environmental and isolate Sulfobacillus genomes reveals diverse carbon, sulfur, nitrogen, and hydrogen metabolisms.</title>
        <authorList>
            <person name="Justice N.B."/>
            <person name="Norman A."/>
            <person name="Brown C.T."/>
            <person name="Singh A."/>
            <person name="Thomas B.C."/>
            <person name="Banfield J.F."/>
        </authorList>
    </citation>
    <scope>NUCLEOTIDE SEQUENCE [LARGE SCALE GENOMIC DNA]</scope>
    <source>
        <strain evidence="2">AMDSBA3</strain>
    </source>
</reference>
<gene>
    <name evidence="2" type="ORF">C7B45_17595</name>
</gene>
<feature type="domain" description="IrrE N-terminal-like" evidence="1">
    <location>
        <begin position="95"/>
        <end position="210"/>
    </location>
</feature>
<dbReference type="AlphaFoldDB" id="A0A2T2WCF3"/>
<dbReference type="InterPro" id="IPR052345">
    <property type="entry name" value="Rad_response_metalloprotease"/>
</dbReference>
<dbReference type="InterPro" id="IPR010359">
    <property type="entry name" value="IrrE_HExxH"/>
</dbReference>
<dbReference type="EMBL" id="PXYV01000117">
    <property type="protein sequence ID" value="PSR19913.1"/>
    <property type="molecule type" value="Genomic_DNA"/>
</dbReference>